<feature type="active site" description="Acyl-thioester intermediate" evidence="7">
    <location>
        <position position="142"/>
    </location>
</feature>
<dbReference type="InterPro" id="IPR029062">
    <property type="entry name" value="Class_I_gatase-like"/>
</dbReference>
<dbReference type="InterPro" id="IPR033752">
    <property type="entry name" value="MetA_family"/>
</dbReference>
<evidence type="ECO:0000256" key="2">
    <source>
        <dbReference type="ARBA" id="ARBA00022605"/>
    </source>
</evidence>
<proteinExistence type="inferred from homology"/>
<comment type="subcellular location">
    <subcellularLocation>
        <location evidence="7">Cytoplasm</location>
    </subcellularLocation>
</comment>
<keyword evidence="5 7" id="KW-0012">Acyltransferase</keyword>
<dbReference type="NCBIfam" id="TIGR01001">
    <property type="entry name" value="metA"/>
    <property type="match status" value="1"/>
</dbReference>
<comment type="caution">
    <text evidence="8">The sequence shown here is derived from an EMBL/GenBank/DDBJ whole genome shotgun (WGS) entry which is preliminary data.</text>
</comment>
<dbReference type="InterPro" id="IPR005697">
    <property type="entry name" value="HST_MetA"/>
</dbReference>
<dbReference type="RefSeq" id="WP_378933035.1">
    <property type="nucleotide sequence ID" value="NZ_JBHLVO010000005.1"/>
</dbReference>
<feature type="site" description="Important for acyl-CoA specificity" evidence="7">
    <location>
        <position position="111"/>
    </location>
</feature>
<evidence type="ECO:0000256" key="5">
    <source>
        <dbReference type="ARBA" id="ARBA00023315"/>
    </source>
</evidence>
<feature type="binding site" evidence="7">
    <location>
        <position position="163"/>
    </location>
    <ligand>
        <name>substrate</name>
    </ligand>
</feature>
<comment type="pathway">
    <text evidence="7">Amino-acid biosynthesis; L-methionine biosynthesis via de novo pathway; O-acetyl-L-homoserine from L-homoserine: step 1/1.</text>
</comment>
<dbReference type="SUPFAM" id="SSF52317">
    <property type="entry name" value="Class I glutamine amidotransferase-like"/>
    <property type="match status" value="1"/>
</dbReference>
<evidence type="ECO:0000256" key="1">
    <source>
        <dbReference type="ARBA" id="ARBA00022490"/>
    </source>
</evidence>
<evidence type="ECO:0000256" key="4">
    <source>
        <dbReference type="ARBA" id="ARBA00023167"/>
    </source>
</evidence>
<dbReference type="EMBL" id="JBHLVO010000005">
    <property type="protein sequence ID" value="MFC0271693.1"/>
    <property type="molecule type" value="Genomic_DNA"/>
</dbReference>
<dbReference type="Gene3D" id="3.40.50.880">
    <property type="match status" value="1"/>
</dbReference>
<evidence type="ECO:0000256" key="3">
    <source>
        <dbReference type="ARBA" id="ARBA00022679"/>
    </source>
</evidence>
<keyword evidence="4 7" id="KW-0486">Methionine biosynthesis</keyword>
<feature type="binding site" evidence="7">
    <location>
        <position position="249"/>
    </location>
    <ligand>
        <name>substrate</name>
    </ligand>
</feature>
<comment type="similarity">
    <text evidence="7">Belongs to the MetA family.</text>
</comment>
<comment type="catalytic activity">
    <reaction evidence="6 7">
        <text>L-homoserine + acetyl-CoA = O-acetyl-L-homoserine + CoA</text>
        <dbReference type="Rhea" id="RHEA:13701"/>
        <dbReference type="ChEBI" id="CHEBI:57287"/>
        <dbReference type="ChEBI" id="CHEBI:57288"/>
        <dbReference type="ChEBI" id="CHEBI:57476"/>
        <dbReference type="ChEBI" id="CHEBI:57716"/>
        <dbReference type="EC" id="2.3.1.31"/>
    </reaction>
</comment>
<dbReference type="Pfam" id="PF04204">
    <property type="entry name" value="HTS"/>
    <property type="match status" value="1"/>
</dbReference>
<feature type="active site" description="Proton acceptor" evidence="7">
    <location>
        <position position="235"/>
    </location>
</feature>
<dbReference type="HAMAP" id="MF_00295">
    <property type="entry name" value="MetA_acyltransf"/>
    <property type="match status" value="1"/>
</dbReference>
<dbReference type="PANTHER" id="PTHR20919:SF0">
    <property type="entry name" value="HOMOSERINE O-SUCCINYLTRANSFERASE"/>
    <property type="match status" value="1"/>
</dbReference>
<keyword evidence="3 7" id="KW-0808">Transferase</keyword>
<organism evidence="8 9">
    <name type="scientific">Metabacillus herbersteinensis</name>
    <dbReference type="NCBI Taxonomy" id="283816"/>
    <lineage>
        <taxon>Bacteria</taxon>
        <taxon>Bacillati</taxon>
        <taxon>Bacillota</taxon>
        <taxon>Bacilli</taxon>
        <taxon>Bacillales</taxon>
        <taxon>Bacillaceae</taxon>
        <taxon>Metabacillus</taxon>
    </lineage>
</organism>
<name>A0ABV6GE09_9BACI</name>
<dbReference type="PANTHER" id="PTHR20919">
    <property type="entry name" value="HOMOSERINE O-SUCCINYLTRANSFERASE"/>
    <property type="match status" value="1"/>
</dbReference>
<evidence type="ECO:0000313" key="9">
    <source>
        <dbReference type="Proteomes" id="UP001589854"/>
    </source>
</evidence>
<keyword evidence="9" id="KW-1185">Reference proteome</keyword>
<feature type="site" description="Important for substrate specificity" evidence="7">
    <location>
        <position position="192"/>
    </location>
</feature>
<sequence length="302" mass="35535">MPITIPTHLPAKEILEKENIFIMDEKRAYSQDIRPLNIVILNIMPEKQKTETQLLRLLGNSPLQINITFLRPKTHTSKTTAAKHLKEFYTTFDKISHRKFDGMIITGAPIEQLHFEEVIYWDELKMIMEWTKTNVTSTLHICWGAQAGIYYHYGVNKYALKEKCFGIFPHEIMDPSVKLVRGFDDHYYVPHSRHTDIKREDIETNSKLKILSYSEKAGVCLVISKDEKQVFLTGHPEYDATTLKDEYDRDIEKGFTVDVPENYFQNDDPSHSPLHLWRSHATLLFANWLNYYVYQETPYEWD</sequence>
<dbReference type="PIRSF" id="PIRSF000450">
    <property type="entry name" value="H_ser_succinyltr"/>
    <property type="match status" value="1"/>
</dbReference>
<evidence type="ECO:0000256" key="7">
    <source>
        <dbReference type="HAMAP-Rule" id="MF_00295"/>
    </source>
</evidence>
<feature type="binding site" evidence="7">
    <location>
        <position position="192"/>
    </location>
    <ligand>
        <name>substrate</name>
    </ligand>
</feature>
<protein>
    <recommendedName>
        <fullName evidence="7">Homoserine O-acetyltransferase</fullName>
        <shortName evidence="7">HAT</shortName>
        <ecNumber evidence="7">2.3.1.31</ecNumber>
    </recommendedName>
    <alternativeName>
        <fullName evidence="7">Homoserine transacetylase</fullName>
        <shortName evidence="7">HTA</shortName>
    </alternativeName>
</protein>
<evidence type="ECO:0000313" key="8">
    <source>
        <dbReference type="EMBL" id="MFC0271693.1"/>
    </source>
</evidence>
<reference evidence="8 9" key="1">
    <citation type="submission" date="2024-09" db="EMBL/GenBank/DDBJ databases">
        <authorList>
            <person name="Sun Q."/>
            <person name="Mori K."/>
        </authorList>
    </citation>
    <scope>NUCLEOTIDE SEQUENCE [LARGE SCALE GENOMIC DNA]</scope>
    <source>
        <strain evidence="8 9">CCM 7228</strain>
    </source>
</reference>
<feature type="active site" evidence="7">
    <location>
        <position position="237"/>
    </location>
</feature>
<dbReference type="EC" id="2.3.1.31" evidence="7"/>
<evidence type="ECO:0000256" key="6">
    <source>
        <dbReference type="ARBA" id="ARBA00049043"/>
    </source>
</evidence>
<keyword evidence="2 7" id="KW-0028">Amino-acid biosynthesis</keyword>
<comment type="function">
    <text evidence="7">Transfers an acetyl group from acetyl-CoA to L-homoserine, forming acetyl-L-homoserine.</text>
</comment>
<dbReference type="Proteomes" id="UP001589854">
    <property type="component" value="Unassembled WGS sequence"/>
</dbReference>
<gene>
    <name evidence="8" type="primary">metA</name>
    <name evidence="7" type="synonym">metAA</name>
    <name evidence="8" type="ORF">ACFFIX_09515</name>
</gene>
<accession>A0ABV6GE09</accession>
<keyword evidence="1 7" id="KW-0963">Cytoplasm</keyword>
<comment type="caution">
    <text evidence="7">Lacks conserved residue(s) required for the propagation of feature annotation.</text>
</comment>
<dbReference type="CDD" id="cd03131">
    <property type="entry name" value="GATase1_HTS"/>
    <property type="match status" value="1"/>
</dbReference>
<dbReference type="GO" id="GO:0008899">
    <property type="term" value="F:homoserine O-succinyltransferase activity"/>
    <property type="evidence" value="ECO:0007669"/>
    <property type="project" value="UniProtKB-EC"/>
</dbReference>